<organism evidence="1">
    <name type="scientific">Xanthomonas sp. 10-10</name>
    <dbReference type="NCBI Taxonomy" id="3115848"/>
    <lineage>
        <taxon>Bacteria</taxon>
        <taxon>Pseudomonadati</taxon>
        <taxon>Pseudomonadota</taxon>
        <taxon>Gammaproteobacteria</taxon>
        <taxon>Lysobacterales</taxon>
        <taxon>Lysobacteraceae</taxon>
        <taxon>Xanthomonas</taxon>
    </lineage>
</organism>
<gene>
    <name evidence="1" type="ORF">VZ068_19870</name>
</gene>
<dbReference type="EMBL" id="CP144460">
    <property type="protein sequence ID" value="XBS37643.1"/>
    <property type="molecule type" value="Genomic_DNA"/>
</dbReference>
<proteinExistence type="predicted"/>
<protein>
    <submittedName>
        <fullName evidence="1">Uncharacterized protein</fullName>
    </submittedName>
</protein>
<sequence>MTSAIVLKLATKVAIALWVAKGITGLMGNNTEGLSSQALQQGGTSLLLATLIIPCPLLR</sequence>
<dbReference type="AlphaFoldDB" id="A0AAU7P8K8"/>
<reference evidence="1" key="1">
    <citation type="submission" date="2024-02" db="EMBL/GenBank/DDBJ databases">
        <title>Complete genome sequence of Xanthomonas sp. 10-10.</title>
        <authorList>
            <person name="Biessy A."/>
            <person name="Ciotola M."/>
            <person name="Cadieux M."/>
            <person name="Soufiane B."/>
            <person name="Laforest M."/>
            <person name="Filion M."/>
        </authorList>
    </citation>
    <scope>NUCLEOTIDE SEQUENCE</scope>
    <source>
        <strain evidence="1">10-10</strain>
    </source>
</reference>
<dbReference type="RefSeq" id="WP_349656258.1">
    <property type="nucleotide sequence ID" value="NZ_CP144460.1"/>
</dbReference>
<accession>A0AAU7P8K8</accession>
<name>A0AAU7P8K8_9XANT</name>
<evidence type="ECO:0000313" key="1">
    <source>
        <dbReference type="EMBL" id="XBS37643.1"/>
    </source>
</evidence>